<keyword evidence="1" id="KW-0560">Oxidoreductase</keyword>
<accession>A0A6H0Y0T7</accession>
<organism evidence="3 4">
    <name type="scientific">Peltaster fructicola</name>
    <dbReference type="NCBI Taxonomy" id="286661"/>
    <lineage>
        <taxon>Eukaryota</taxon>
        <taxon>Fungi</taxon>
        <taxon>Dikarya</taxon>
        <taxon>Ascomycota</taxon>
        <taxon>Pezizomycotina</taxon>
        <taxon>Dothideomycetes</taxon>
        <taxon>Dothideomycetes incertae sedis</taxon>
        <taxon>Peltaster</taxon>
    </lineage>
</organism>
<evidence type="ECO:0000313" key="4">
    <source>
        <dbReference type="Proteomes" id="UP000503462"/>
    </source>
</evidence>
<evidence type="ECO:0000256" key="1">
    <source>
        <dbReference type="ARBA" id="ARBA00023002"/>
    </source>
</evidence>
<name>A0A6H0Y0T7_9PEZI</name>
<dbReference type="Proteomes" id="UP000503462">
    <property type="component" value="Chromosome 4"/>
</dbReference>
<dbReference type="GO" id="GO:0010181">
    <property type="term" value="F:FMN binding"/>
    <property type="evidence" value="ECO:0007669"/>
    <property type="project" value="InterPro"/>
</dbReference>
<proteinExistence type="predicted"/>
<dbReference type="PANTHER" id="PTHR30466:SF1">
    <property type="entry name" value="FMN REDUCTASE (NADH) RUTF"/>
    <property type="match status" value="1"/>
</dbReference>
<dbReference type="InterPro" id="IPR012349">
    <property type="entry name" value="Split_barrel_FMN-bd"/>
</dbReference>
<evidence type="ECO:0000313" key="3">
    <source>
        <dbReference type="EMBL" id="QIX00479.1"/>
    </source>
</evidence>
<dbReference type="Gene3D" id="2.30.110.10">
    <property type="entry name" value="Electron Transport, Fmn-binding Protein, Chain A"/>
    <property type="match status" value="1"/>
</dbReference>
<dbReference type="Pfam" id="PF01613">
    <property type="entry name" value="Flavin_Reduct"/>
    <property type="match status" value="1"/>
</dbReference>
<sequence length="559" mass="61638">MFSSRRAGTATEAFYLAFRRWCLLNEAEASVRHSTSPYHTTAYGCVPEPADTLTSLHVLKEPDQGQIRDGQDRQDSRTRTLQVGSTYLQPDVMQRISRLRTATRISPIRKLSTQRSMNDGLVDSMRQALRTFTKPCVLVTSCTDKDDITTYSGVTLSSFDAVTLDPVPHISFNIRVPSRTYDALKASNQICVHILSATTSGATIADAFTKPYATRQAPFELLQDAGAHLHTQSTTPRLQLDNGVISWLICEKGTIEDVDIGDHKLCTFVVKDVVVPTDAELDTAQALAYGQKAFRALGPRLEPSPLLAKNKSFTPSTSSLRAALGTSCRQSTVLSSSVQGLTHPGSSLLQASSFHSSCRRALASTAVNMARFRLAVWDTGTGTSHVLPSIPVNEDPAPVSNDVLRETVNDFLCHSQVRRAERLLKLRVAQKQVEGATTRLQAAMANGSLTIDECSRLEDTIGSNERFIARTLAHQAAFDLRDMLDRGHVSASRIQYIEKCIEKGQAALLHEAKDHAAGRPRTGFSRSYLKDKEAFEAQDQFLRVELMRLRDYYEDGDGD</sequence>
<gene>
    <name evidence="3" type="ORF">AMS68_005996</name>
</gene>
<protein>
    <recommendedName>
        <fullName evidence="2">Flavin reductase like domain-containing protein</fullName>
    </recommendedName>
</protein>
<dbReference type="GO" id="GO:0042602">
    <property type="term" value="F:riboflavin reductase (NADPH) activity"/>
    <property type="evidence" value="ECO:0007669"/>
    <property type="project" value="TreeGrafter"/>
</dbReference>
<dbReference type="AlphaFoldDB" id="A0A6H0Y0T7"/>
<keyword evidence="4" id="KW-1185">Reference proteome</keyword>
<feature type="domain" description="Flavin reductase like" evidence="2">
    <location>
        <begin position="129"/>
        <end position="296"/>
    </location>
</feature>
<dbReference type="SMART" id="SM00903">
    <property type="entry name" value="Flavin_Reduct"/>
    <property type="match status" value="1"/>
</dbReference>
<dbReference type="PANTHER" id="PTHR30466">
    <property type="entry name" value="FLAVIN REDUCTASE"/>
    <property type="match status" value="1"/>
</dbReference>
<dbReference type="EMBL" id="CP051142">
    <property type="protein sequence ID" value="QIX00479.1"/>
    <property type="molecule type" value="Genomic_DNA"/>
</dbReference>
<evidence type="ECO:0000259" key="2">
    <source>
        <dbReference type="SMART" id="SM00903"/>
    </source>
</evidence>
<dbReference type="InterPro" id="IPR050268">
    <property type="entry name" value="NADH-dep_flavin_reductase"/>
</dbReference>
<dbReference type="OrthoDB" id="2015405at2759"/>
<dbReference type="InterPro" id="IPR002563">
    <property type="entry name" value="Flavin_Rdtase-like_dom"/>
</dbReference>
<reference evidence="3 4" key="1">
    <citation type="journal article" date="2016" name="Sci. Rep.">
        <title>Peltaster fructicola genome reveals evolution from an invasive phytopathogen to an ectophytic parasite.</title>
        <authorList>
            <person name="Xu C."/>
            <person name="Chen H."/>
            <person name="Gleason M.L."/>
            <person name="Xu J.R."/>
            <person name="Liu H."/>
            <person name="Zhang R."/>
            <person name="Sun G."/>
        </authorList>
    </citation>
    <scope>NUCLEOTIDE SEQUENCE [LARGE SCALE GENOMIC DNA]</scope>
    <source>
        <strain evidence="3 4">LNHT1506</strain>
    </source>
</reference>
<dbReference type="SUPFAM" id="SSF50475">
    <property type="entry name" value="FMN-binding split barrel"/>
    <property type="match status" value="1"/>
</dbReference>